<proteinExistence type="predicted"/>
<accession>A0AAV6VRD2</accession>
<reference evidence="2 3" key="1">
    <citation type="journal article" date="2022" name="Nat. Ecol. Evol.">
        <title>A masculinizing supergene underlies an exaggerated male reproductive morph in a spider.</title>
        <authorList>
            <person name="Hendrickx F."/>
            <person name="De Corte Z."/>
            <person name="Sonet G."/>
            <person name="Van Belleghem S.M."/>
            <person name="Kostlbacher S."/>
            <person name="Vangestel C."/>
        </authorList>
    </citation>
    <scope>NUCLEOTIDE SEQUENCE [LARGE SCALE GENOMIC DNA]</scope>
    <source>
        <strain evidence="2">W744_W776</strain>
    </source>
</reference>
<feature type="transmembrane region" description="Helical" evidence="1">
    <location>
        <begin position="27"/>
        <end position="55"/>
    </location>
</feature>
<sequence>MATYRLSSLASENHLLPWPPTMFSGPYLLMSTWTATVATVFLMLTFFAQITAVILMTDPTVNIRELVWSDESRASAHYGRRND</sequence>
<dbReference type="Proteomes" id="UP000827092">
    <property type="component" value="Unassembled WGS sequence"/>
</dbReference>
<evidence type="ECO:0000256" key="1">
    <source>
        <dbReference type="SAM" id="Phobius"/>
    </source>
</evidence>
<dbReference type="AlphaFoldDB" id="A0AAV6VRD2"/>
<protein>
    <submittedName>
        <fullName evidence="2">Uncharacterized protein</fullName>
    </submittedName>
</protein>
<name>A0AAV6VRD2_9ARAC</name>
<comment type="caution">
    <text evidence="2">The sequence shown here is derived from an EMBL/GenBank/DDBJ whole genome shotgun (WGS) entry which is preliminary data.</text>
</comment>
<keyword evidence="1" id="KW-0472">Membrane</keyword>
<keyword evidence="1" id="KW-1133">Transmembrane helix</keyword>
<evidence type="ECO:0000313" key="2">
    <source>
        <dbReference type="EMBL" id="KAG8198437.1"/>
    </source>
</evidence>
<keyword evidence="1" id="KW-0812">Transmembrane</keyword>
<evidence type="ECO:0000313" key="3">
    <source>
        <dbReference type="Proteomes" id="UP000827092"/>
    </source>
</evidence>
<gene>
    <name evidence="2" type="ORF">JTE90_022175</name>
</gene>
<dbReference type="EMBL" id="JAFNEN010000040">
    <property type="protein sequence ID" value="KAG8198437.1"/>
    <property type="molecule type" value="Genomic_DNA"/>
</dbReference>
<organism evidence="2 3">
    <name type="scientific">Oedothorax gibbosus</name>
    <dbReference type="NCBI Taxonomy" id="931172"/>
    <lineage>
        <taxon>Eukaryota</taxon>
        <taxon>Metazoa</taxon>
        <taxon>Ecdysozoa</taxon>
        <taxon>Arthropoda</taxon>
        <taxon>Chelicerata</taxon>
        <taxon>Arachnida</taxon>
        <taxon>Araneae</taxon>
        <taxon>Araneomorphae</taxon>
        <taxon>Entelegynae</taxon>
        <taxon>Araneoidea</taxon>
        <taxon>Linyphiidae</taxon>
        <taxon>Erigoninae</taxon>
        <taxon>Oedothorax</taxon>
    </lineage>
</organism>
<keyword evidence="3" id="KW-1185">Reference proteome</keyword>